<gene>
    <name evidence="1" type="ORF">LCGC14_2835370</name>
</gene>
<evidence type="ECO:0000313" key="1">
    <source>
        <dbReference type="EMBL" id="KKK79251.1"/>
    </source>
</evidence>
<comment type="caution">
    <text evidence="1">The sequence shown here is derived from an EMBL/GenBank/DDBJ whole genome shotgun (WGS) entry which is preliminary data.</text>
</comment>
<proteinExistence type="predicted"/>
<organism evidence="1">
    <name type="scientific">marine sediment metagenome</name>
    <dbReference type="NCBI Taxonomy" id="412755"/>
    <lineage>
        <taxon>unclassified sequences</taxon>
        <taxon>metagenomes</taxon>
        <taxon>ecological metagenomes</taxon>
    </lineage>
</organism>
<dbReference type="EMBL" id="LAZR01054114">
    <property type="protein sequence ID" value="KKK79251.1"/>
    <property type="molecule type" value="Genomic_DNA"/>
</dbReference>
<reference evidence="1" key="1">
    <citation type="journal article" date="2015" name="Nature">
        <title>Complex archaea that bridge the gap between prokaryotes and eukaryotes.</title>
        <authorList>
            <person name="Spang A."/>
            <person name="Saw J.H."/>
            <person name="Jorgensen S.L."/>
            <person name="Zaremba-Niedzwiedzka K."/>
            <person name="Martijn J."/>
            <person name="Lind A.E."/>
            <person name="van Eijk R."/>
            <person name="Schleper C."/>
            <person name="Guy L."/>
            <person name="Ettema T.J."/>
        </authorList>
    </citation>
    <scope>NUCLEOTIDE SEQUENCE</scope>
</reference>
<sequence length="54" mass="6009">MKIKANTKDNTVEFIPERDIGCFQLGMVFGKKSHSSTVVQPNKLKIVTAKVEDS</sequence>
<protein>
    <submittedName>
        <fullName evidence="1">Uncharacterized protein</fullName>
    </submittedName>
</protein>
<name>A0A0F9B3V1_9ZZZZ</name>
<accession>A0A0F9B3V1</accession>
<dbReference type="AlphaFoldDB" id="A0A0F9B3V1"/>